<dbReference type="Gene3D" id="1.10.510.40">
    <property type="match status" value="1"/>
</dbReference>
<dbReference type="AlphaFoldDB" id="A0A653IF58"/>
<dbReference type="Pfam" id="PF04183">
    <property type="entry name" value="IucA_IucC"/>
    <property type="match status" value="1"/>
</dbReference>
<evidence type="ECO:0000259" key="3">
    <source>
        <dbReference type="Pfam" id="PF04183"/>
    </source>
</evidence>
<proteinExistence type="inferred from homology"/>
<accession>A0A653IF58</accession>
<dbReference type="PANTHER" id="PTHR34384">
    <property type="entry name" value="L-2,3-DIAMINOPROPANOATE--CITRATE LIGASE"/>
    <property type="match status" value="1"/>
</dbReference>
<organism evidence="5 6">
    <name type="scientific">Exiguobacterium oxidotolerans</name>
    <dbReference type="NCBI Taxonomy" id="223958"/>
    <lineage>
        <taxon>Bacteria</taxon>
        <taxon>Bacillati</taxon>
        <taxon>Bacillota</taxon>
        <taxon>Bacilli</taxon>
        <taxon>Bacillales</taxon>
        <taxon>Bacillales Family XII. Incertae Sedis</taxon>
        <taxon>Exiguobacterium</taxon>
    </lineage>
</organism>
<dbReference type="RefSeq" id="WP_159173688.1">
    <property type="nucleotide sequence ID" value="NZ_LR732312.1"/>
</dbReference>
<feature type="domain" description="Aerobactin siderophore biosynthesis IucA/IucC N-terminal" evidence="3">
    <location>
        <begin position="137"/>
        <end position="350"/>
    </location>
</feature>
<dbReference type="PANTHER" id="PTHR34384:SF5">
    <property type="entry name" value="L-2,3-DIAMINOPROPANOATE--CITRATE LIGASE"/>
    <property type="match status" value="1"/>
</dbReference>
<reference evidence="5 6" key="1">
    <citation type="submission" date="2019-10" db="EMBL/GenBank/DDBJ databases">
        <authorList>
            <person name="Karimi E."/>
        </authorList>
    </citation>
    <scope>NUCLEOTIDE SEQUENCE [LARGE SCALE GENOMIC DNA]</scope>
    <source>
        <strain evidence="5">Exiguobacterium sp. 9Y</strain>
    </source>
</reference>
<dbReference type="InterPro" id="IPR022770">
    <property type="entry name" value="IucA/IucC-like_C"/>
</dbReference>
<dbReference type="InterPro" id="IPR037455">
    <property type="entry name" value="LucA/IucC-like"/>
</dbReference>
<evidence type="ECO:0000259" key="4">
    <source>
        <dbReference type="Pfam" id="PF06276"/>
    </source>
</evidence>
<evidence type="ECO:0008006" key="7">
    <source>
        <dbReference type="Google" id="ProtNLM"/>
    </source>
</evidence>
<sequence length="575" mass="66241">MTTRQERIDEIATRATLQAFANSYLREVKTVDWFIPKEEEREKCGKSGCRIDVTTVYILEIRHHSRIGRHEIGRIYRQTPSGLVEEAPLVFIIACCQHLQRLVPGLTDLLYRVLDSHRVMCQVITHQLDETTRAQTFLEHEQTVRFGHWFHPTPKSRVGMHDWEQIAYAPEFKNGFQLDYFAVDRTLLIEESATDRLISEQMCKQLESTVKLSAGEALLPAHPLQTQFLLTQTTVKALVAQGRIRHLGQLGPLYYATSSIRTVLHTDGLHMLKFSIPVQVTNSRRVNKRHELTAGIVMKRLAGHLTMPRGFSITHDPAYATLWTDTEESGFEVIYREAQADAVNVAALVQEPLDNEPSVLMSLVLEAKQADQSLEEAAWDWFATYIELTLGALLELYDNYGIALEAHQQNSLITVEQGRPIRYQFRDNQGYYLAQSCEEKLLSLEPSLDQARELFYDESTIEERLTYYMVWNHLGGLLHRFDRDGLLQEQDMLDWLGTWLDQRQQTLSGPAQDWIHYVRSRQTLPYKANLLTRLHALDELEVSGERVIFIEIANPLQREVPHEANERTTCLQTTS</sequence>
<comment type="pathway">
    <text evidence="1">Siderophore biosynthesis.</text>
</comment>
<evidence type="ECO:0000313" key="6">
    <source>
        <dbReference type="Proteomes" id="UP000439752"/>
    </source>
</evidence>
<gene>
    <name evidence="5" type="ORF">EXIGUO9Y_360008</name>
</gene>
<protein>
    <recommendedName>
        <fullName evidence="7">IucA/IucC family siderophore biosynthesis protein</fullName>
    </recommendedName>
</protein>
<dbReference type="InterPro" id="IPR007310">
    <property type="entry name" value="Aerobactin_biosyn_IucA/IucC_N"/>
</dbReference>
<dbReference type="GO" id="GO:0016881">
    <property type="term" value="F:acid-amino acid ligase activity"/>
    <property type="evidence" value="ECO:0007669"/>
    <property type="project" value="UniProtKB-ARBA"/>
</dbReference>
<keyword evidence="6" id="KW-1185">Reference proteome</keyword>
<dbReference type="GO" id="GO:0019290">
    <property type="term" value="P:siderophore biosynthetic process"/>
    <property type="evidence" value="ECO:0007669"/>
    <property type="project" value="InterPro"/>
</dbReference>
<evidence type="ECO:0000256" key="2">
    <source>
        <dbReference type="ARBA" id="ARBA00007832"/>
    </source>
</evidence>
<dbReference type="Pfam" id="PF06276">
    <property type="entry name" value="FhuF"/>
    <property type="match status" value="1"/>
</dbReference>
<evidence type="ECO:0000256" key="1">
    <source>
        <dbReference type="ARBA" id="ARBA00004924"/>
    </source>
</evidence>
<name>A0A653IF58_9BACL</name>
<dbReference type="EMBL" id="CABWKQ010000030">
    <property type="protein sequence ID" value="VWX37727.1"/>
    <property type="molecule type" value="Genomic_DNA"/>
</dbReference>
<evidence type="ECO:0000313" key="5">
    <source>
        <dbReference type="EMBL" id="VWX37727.1"/>
    </source>
</evidence>
<feature type="domain" description="Aerobactin siderophore biosynthesis IucA/IucC-like C-terminal" evidence="4">
    <location>
        <begin position="380"/>
        <end position="541"/>
    </location>
</feature>
<dbReference type="Proteomes" id="UP000439752">
    <property type="component" value="Unassembled WGS sequence"/>
</dbReference>
<comment type="similarity">
    <text evidence="2">Belongs to the IucA/IucC family.</text>
</comment>